<name>A0A261FNF6_9BIFI</name>
<evidence type="ECO:0008006" key="5">
    <source>
        <dbReference type="Google" id="ProtNLM"/>
    </source>
</evidence>
<comment type="caution">
    <text evidence="3">The sequence shown here is derived from an EMBL/GenBank/DDBJ whole genome shotgun (WGS) entry which is preliminary data.</text>
</comment>
<accession>A0A261FNF6</accession>
<dbReference type="Gene3D" id="1.20.5.780">
    <property type="entry name" value="Single helix bin"/>
    <property type="match status" value="1"/>
</dbReference>
<dbReference type="InterPro" id="IPR010985">
    <property type="entry name" value="Ribbon_hlx_hlx"/>
</dbReference>
<reference evidence="3 4" key="1">
    <citation type="journal article" date="2017" name="BMC Genomics">
        <title>Comparative genomic and phylogenomic analyses of the Bifidobacteriaceae family.</title>
        <authorList>
            <person name="Lugli G.A."/>
            <person name="Milani C."/>
            <person name="Turroni F."/>
            <person name="Duranti S."/>
            <person name="Mancabelli L."/>
            <person name="Mangifesta M."/>
            <person name="Ferrario C."/>
            <person name="Modesto M."/>
            <person name="Mattarelli P."/>
            <person name="Jiri K."/>
            <person name="van Sinderen D."/>
            <person name="Ventura M."/>
        </authorList>
    </citation>
    <scope>NUCLEOTIDE SEQUENCE [LARGE SCALE GENOMIC DNA]</scope>
    <source>
        <strain evidence="3 4">DSM 28807</strain>
    </source>
</reference>
<evidence type="ECO:0000256" key="1">
    <source>
        <dbReference type="ARBA" id="ARBA00022649"/>
    </source>
</evidence>
<evidence type="ECO:0000256" key="2">
    <source>
        <dbReference type="ARBA" id="ARBA00049988"/>
    </source>
</evidence>
<sequence length="89" mass="10152">MSSQTKKNTQMNLRLTDEQKSLIERAAALRDMSLTQWSVGNLVDSARRDIENATTLRLSDEVFDAFLKALDEPMPQATRDLLDEEPIWA</sequence>
<dbReference type="STRING" id="1603886.GCA_001895165_02002"/>
<dbReference type="GO" id="GO:0006355">
    <property type="term" value="P:regulation of DNA-templated transcription"/>
    <property type="evidence" value="ECO:0007669"/>
    <property type="project" value="InterPro"/>
</dbReference>
<keyword evidence="1" id="KW-1277">Toxin-antitoxin system</keyword>
<dbReference type="RefSeq" id="WP_072726843.1">
    <property type="nucleotide sequence ID" value="NZ_BDIS01000026.1"/>
</dbReference>
<dbReference type="EMBL" id="MWWX01000016">
    <property type="protein sequence ID" value="OZG60503.1"/>
    <property type="molecule type" value="Genomic_DNA"/>
</dbReference>
<dbReference type="InterPro" id="IPR014795">
    <property type="entry name" value="TacA_1-like"/>
</dbReference>
<evidence type="ECO:0000313" key="3">
    <source>
        <dbReference type="EMBL" id="OZG60503.1"/>
    </source>
</evidence>
<dbReference type="SUPFAM" id="SSF47598">
    <property type="entry name" value="Ribbon-helix-helix"/>
    <property type="match status" value="1"/>
</dbReference>
<dbReference type="Proteomes" id="UP000216352">
    <property type="component" value="Unassembled WGS sequence"/>
</dbReference>
<keyword evidence="4" id="KW-1185">Reference proteome</keyword>
<dbReference type="PANTHER" id="PTHR35401">
    <property type="entry name" value="COPG FAMILY HELIX-TURN-HELIX PROTEIN-RELATED-RELATED"/>
    <property type="match status" value="1"/>
</dbReference>
<gene>
    <name evidence="3" type="ORF">BLEM_1804</name>
</gene>
<dbReference type="AlphaFoldDB" id="A0A261FNF6"/>
<evidence type="ECO:0000313" key="4">
    <source>
        <dbReference type="Proteomes" id="UP000216352"/>
    </source>
</evidence>
<protein>
    <recommendedName>
        <fullName evidence="5">DUF1778 domain-containing protein</fullName>
    </recommendedName>
</protein>
<comment type="similarity">
    <text evidence="2">Belongs to the TacA antitoxin family.</text>
</comment>
<proteinExistence type="inferred from homology"/>
<dbReference type="Pfam" id="PF08681">
    <property type="entry name" value="TacA1"/>
    <property type="match status" value="1"/>
</dbReference>
<organism evidence="3 4">
    <name type="scientific">Bifidobacterium lemurum</name>
    <dbReference type="NCBI Taxonomy" id="1603886"/>
    <lineage>
        <taxon>Bacteria</taxon>
        <taxon>Bacillati</taxon>
        <taxon>Actinomycetota</taxon>
        <taxon>Actinomycetes</taxon>
        <taxon>Bifidobacteriales</taxon>
        <taxon>Bifidobacteriaceae</taxon>
        <taxon>Bifidobacterium</taxon>
    </lineage>
</organism>